<accession>M2Z3L1</accession>
<dbReference type="Proteomes" id="UP000016932">
    <property type="component" value="Unassembled WGS sequence"/>
</dbReference>
<dbReference type="EMBL" id="KB446557">
    <property type="protein sequence ID" value="EME84405.1"/>
    <property type="molecule type" value="Genomic_DNA"/>
</dbReference>
<protein>
    <submittedName>
        <fullName evidence="1">Uncharacterized protein</fullName>
    </submittedName>
</protein>
<sequence>MEIALELSQLARQDLRTVRLWVRMRPPARALARSLNVYFDEHPARESSEVVSCHVKNIAWRGSRTAAASWLGPRANFEGITIAFDGTWLESSARAKASRQKKKSILAPKYAGLGTRKSAFDLGRYCTAQSRSMQLRSFRSGMAEISPDRHHYRR</sequence>
<dbReference type="KEGG" id="pfj:MYCFIDRAFT_173406"/>
<evidence type="ECO:0000313" key="2">
    <source>
        <dbReference type="Proteomes" id="UP000016932"/>
    </source>
</evidence>
<proteinExistence type="predicted"/>
<dbReference type="RefSeq" id="XP_007925029.1">
    <property type="nucleotide sequence ID" value="XM_007926838.1"/>
</dbReference>
<keyword evidence="2" id="KW-1185">Reference proteome</keyword>
<dbReference type="VEuPathDB" id="FungiDB:MYCFIDRAFT_173406"/>
<dbReference type="HOGENOM" id="CLU_1705014_0_0_1"/>
<dbReference type="GeneID" id="19332984"/>
<evidence type="ECO:0000313" key="1">
    <source>
        <dbReference type="EMBL" id="EME84405.1"/>
    </source>
</evidence>
<dbReference type="AlphaFoldDB" id="M2Z3L1"/>
<organism evidence="1 2">
    <name type="scientific">Pseudocercospora fijiensis (strain CIRAD86)</name>
    <name type="common">Black leaf streak disease fungus</name>
    <name type="synonym">Mycosphaerella fijiensis</name>
    <dbReference type="NCBI Taxonomy" id="383855"/>
    <lineage>
        <taxon>Eukaryota</taxon>
        <taxon>Fungi</taxon>
        <taxon>Dikarya</taxon>
        <taxon>Ascomycota</taxon>
        <taxon>Pezizomycotina</taxon>
        <taxon>Dothideomycetes</taxon>
        <taxon>Dothideomycetidae</taxon>
        <taxon>Mycosphaerellales</taxon>
        <taxon>Mycosphaerellaceae</taxon>
        <taxon>Pseudocercospora</taxon>
    </lineage>
</organism>
<gene>
    <name evidence="1" type="ORF">MYCFIDRAFT_173406</name>
</gene>
<reference evidence="1 2" key="1">
    <citation type="journal article" date="2012" name="PLoS Pathog.">
        <title>Diverse lifestyles and strategies of plant pathogenesis encoded in the genomes of eighteen Dothideomycetes fungi.</title>
        <authorList>
            <person name="Ohm R.A."/>
            <person name="Feau N."/>
            <person name="Henrissat B."/>
            <person name="Schoch C.L."/>
            <person name="Horwitz B.A."/>
            <person name="Barry K.W."/>
            <person name="Condon B.J."/>
            <person name="Copeland A.C."/>
            <person name="Dhillon B."/>
            <person name="Glaser F."/>
            <person name="Hesse C.N."/>
            <person name="Kosti I."/>
            <person name="LaButti K."/>
            <person name="Lindquist E.A."/>
            <person name="Lucas S."/>
            <person name="Salamov A.A."/>
            <person name="Bradshaw R.E."/>
            <person name="Ciuffetti L."/>
            <person name="Hamelin R.C."/>
            <person name="Kema G.H.J."/>
            <person name="Lawrence C."/>
            <person name="Scott J.A."/>
            <person name="Spatafora J.W."/>
            <person name="Turgeon B.G."/>
            <person name="de Wit P.J.G.M."/>
            <person name="Zhong S."/>
            <person name="Goodwin S.B."/>
            <person name="Grigoriev I.V."/>
        </authorList>
    </citation>
    <scope>NUCLEOTIDE SEQUENCE [LARGE SCALE GENOMIC DNA]</scope>
    <source>
        <strain evidence="1 2">CIRAD86</strain>
    </source>
</reference>
<name>M2Z3L1_PSEFD</name>